<accession>A0ACC1M5F3</accession>
<keyword evidence="2" id="KW-1185">Reference proteome</keyword>
<evidence type="ECO:0000313" key="2">
    <source>
        <dbReference type="Proteomes" id="UP001139981"/>
    </source>
</evidence>
<reference evidence="1" key="1">
    <citation type="submission" date="2022-07" db="EMBL/GenBank/DDBJ databases">
        <title>Phylogenomic reconstructions and comparative analyses of Kickxellomycotina fungi.</title>
        <authorList>
            <person name="Reynolds N.K."/>
            <person name="Stajich J.E."/>
            <person name="Barry K."/>
            <person name="Grigoriev I.V."/>
            <person name="Crous P."/>
            <person name="Smith M.E."/>
        </authorList>
    </citation>
    <scope>NUCLEOTIDE SEQUENCE</scope>
    <source>
        <strain evidence="1">CBS 190363</strain>
    </source>
</reference>
<comment type="caution">
    <text evidence="1">The sequence shown here is derived from an EMBL/GenBank/DDBJ whole genome shotgun (WGS) entry which is preliminary data.</text>
</comment>
<evidence type="ECO:0000313" key="1">
    <source>
        <dbReference type="EMBL" id="KAJ2896099.1"/>
    </source>
</evidence>
<dbReference type="EMBL" id="JANBVB010000227">
    <property type="protein sequence ID" value="KAJ2896099.1"/>
    <property type="molecule type" value="Genomic_DNA"/>
</dbReference>
<dbReference type="Proteomes" id="UP001139981">
    <property type="component" value="Unassembled WGS sequence"/>
</dbReference>
<gene>
    <name evidence="1" type="ORF">IWW38_002117</name>
</gene>
<sequence length="1221" mass="135121">MPVLSSPTSARSPSPAPGRADFPVAGTPATPSTSAETKAHATRRKSSLTSLKALFHRPSRLWHREQHGQSKQSSATVELPPTVTQKSLETILSVTSTNESLEITPMSPSRGRAASLSRAQLSSSVPLSPGQVAGRKSLDTGPSKLTSLMRSAVTKRARSTTWQPGTEQDVERKAAMPLVPISASEASMRAEAYLQQGAILDKGAAAAVPPELPTSSSKWRSRKAVAAKVKAYYHRHSQLSETAVILSTRAVVRRETASHTAFTEKYNEATCLRFRQGVQEWSEMWLALTKRGILFYLTSSKRPTVQVLFPPYISVAPRVSLFSTLDLSLAITFCSRRHAADTASDKKGKAALSSAAAGEDSESSKTTLRVVIVKFPSFHVACEWYREIGQILLFERIFYPQCFLGTIAPAAQPPPKSVLVSVPEMGIKVQVKLGRHNAKVPSSVLLGGADDKLLEQQWRCEATTVWHIRRDVVNVLLSDKAIGPLMQQWLDAEQQGLMSVGMAWRRFDRLDWVIPCGSLDSAGNFIVNSVNELVVGPQLLEGTHTLELRILEHYPDSVEIDGTNVSEPLPVEGFVMLKRDKKRRTEIVTYRPMLLTSHDNWLFLIKAPRTAQHMDVSANACDTPVGWSDVHAAADAKPKAELNGDDSQVVRYYHPDQRTSPRQMSLAKYMLNITEVDQIVPIAHDYDDTATHDGSPPTSEPRTSVDSESTRLTSATAGVVDSGSHRSKAKKGKLLGFLRAKKNRQTACKFKLVTRAGATVVLWAASEPCMHEWVRRLTELRYYWINRLLSDLTLRSQVGVLNYALQGRRGRERDMPDWSDEKAWADRAIWHACLNLGCRDIIMAGTLYRKRHRHQGMRKIFCILTKGRIIEFKCPQTPHAPIQSVLADQILRRDPRMSQLFDNVRDAGGSDGGFAHAAMSDISSEATSSIVNNSEARLLYSKSRSLALRRCYVVSRFVDDLNTNDILCEPWVMTDIGNYNGLRLADRIYADGVISHELITDCVFTVWRPTFVPAILRSGKATEICVVPDDALGDVSELSADDYRASTGPGTPAIQSPEIKRTVSFGPLHPPASSPGRPHRPHHHRHHSHIVGNQRRSLDTQSRKSADGHHRKSADTHRASPDVPPRLSTEGYLSSASNASSGWSSGKPHESGKPGAYRVGNEIHVSVDDKHDGTKRMNAMAMVSSMRRRVGVYKARTSAEMEQWVTAINQEIRRMSLNGEW</sequence>
<name>A0ACC1M5F3_9FUNG</name>
<proteinExistence type="predicted"/>
<organism evidence="1 2">
    <name type="scientific">Coemansia aciculifera</name>
    <dbReference type="NCBI Taxonomy" id="417176"/>
    <lineage>
        <taxon>Eukaryota</taxon>
        <taxon>Fungi</taxon>
        <taxon>Fungi incertae sedis</taxon>
        <taxon>Zoopagomycota</taxon>
        <taxon>Kickxellomycotina</taxon>
        <taxon>Kickxellomycetes</taxon>
        <taxon>Kickxellales</taxon>
        <taxon>Kickxellaceae</taxon>
        <taxon>Coemansia</taxon>
    </lineage>
</organism>
<protein>
    <submittedName>
        <fullName evidence="1">Uncharacterized protein</fullName>
    </submittedName>
</protein>